<dbReference type="InterPro" id="IPR050678">
    <property type="entry name" value="DNA_Partitioning_ATPase"/>
</dbReference>
<evidence type="ECO:0000313" key="3">
    <source>
        <dbReference type="Proteomes" id="UP000516428"/>
    </source>
</evidence>
<evidence type="ECO:0000313" key="2">
    <source>
        <dbReference type="EMBL" id="QNS09197.1"/>
    </source>
</evidence>
<accession>A0A7H1BKE2</accession>
<reference evidence="2 3" key="1">
    <citation type="submission" date="2020-09" db="EMBL/GenBank/DDBJ databases">
        <title>A novel species.</title>
        <authorList>
            <person name="Gao J."/>
        </authorList>
    </citation>
    <scope>NUCLEOTIDE SEQUENCE [LARGE SCALE GENOMIC DNA]</scope>
    <source>
        <strain evidence="2 3">CRXT-Y-14</strain>
        <plasmid evidence="2 3">unnamed1</plasmid>
    </source>
</reference>
<keyword evidence="2" id="KW-0614">Plasmid</keyword>
<dbReference type="PANTHER" id="PTHR13696">
    <property type="entry name" value="P-LOOP CONTAINING NUCLEOSIDE TRIPHOSPHATE HYDROLASE"/>
    <property type="match status" value="1"/>
</dbReference>
<sequence>MSSPFAAPDSRLNLPQIPWGSLSHIFMFGNGKGGVGKSSVSANAAGKAARSGLRTLIIDCNAQGNIARELGYKRAEWNDGGAGLLESLRTGTALRPQRNVRENLDVVMGGPALGDEFGIFFHTLLAKEGPHAYLRLLMCLLPIAHEYQIIILDTPPENPSLQRLALSTARWLVIPVKSDGGAEDGLAQIGLEFSYVRFVSQLNPHLELLGVLLFDTGRNYTGIHADVRQQVQKVLGEEAHMFKHLIGHTESVARLVRKRGLLVQELADRRREGDRSVPETVEGLVADYEGFTEEMFARALELRKDAAA</sequence>
<name>A0A7H1BKE2_9ACTN</name>
<dbReference type="AlphaFoldDB" id="A0A7H1BKE2"/>
<feature type="domain" description="AAA" evidence="1">
    <location>
        <begin position="25"/>
        <end position="206"/>
    </location>
</feature>
<dbReference type="EMBL" id="CP061282">
    <property type="protein sequence ID" value="QNS09197.1"/>
    <property type="molecule type" value="Genomic_DNA"/>
</dbReference>
<dbReference type="SUPFAM" id="SSF52540">
    <property type="entry name" value="P-loop containing nucleoside triphosphate hydrolases"/>
    <property type="match status" value="1"/>
</dbReference>
<dbReference type="InterPro" id="IPR025669">
    <property type="entry name" value="AAA_dom"/>
</dbReference>
<organism evidence="2 3">
    <name type="scientific">Streptomyces xanthii</name>
    <dbReference type="NCBI Taxonomy" id="2768069"/>
    <lineage>
        <taxon>Bacteria</taxon>
        <taxon>Bacillati</taxon>
        <taxon>Actinomycetota</taxon>
        <taxon>Actinomycetes</taxon>
        <taxon>Kitasatosporales</taxon>
        <taxon>Streptomycetaceae</taxon>
        <taxon>Streptomyces</taxon>
    </lineage>
</organism>
<dbReference type="KEGG" id="sxn:IAG42_36165"/>
<geneLocation type="plasmid" evidence="2 3">
    <name>unnamed1</name>
</geneLocation>
<dbReference type="Proteomes" id="UP000516428">
    <property type="component" value="Plasmid unnamed1"/>
</dbReference>
<proteinExistence type="predicted"/>
<dbReference type="InterPro" id="IPR027417">
    <property type="entry name" value="P-loop_NTPase"/>
</dbReference>
<protein>
    <submittedName>
        <fullName evidence="2">ParA family protein</fullName>
    </submittedName>
</protein>
<keyword evidence="3" id="KW-1185">Reference proteome</keyword>
<dbReference type="Pfam" id="PF13614">
    <property type="entry name" value="AAA_31"/>
    <property type="match status" value="1"/>
</dbReference>
<dbReference type="Gene3D" id="3.40.50.300">
    <property type="entry name" value="P-loop containing nucleotide triphosphate hydrolases"/>
    <property type="match status" value="1"/>
</dbReference>
<dbReference type="PANTHER" id="PTHR13696:SF52">
    <property type="entry name" value="PARA FAMILY PROTEIN CT_582"/>
    <property type="match status" value="1"/>
</dbReference>
<dbReference type="CDD" id="cd02042">
    <property type="entry name" value="ParAB_family"/>
    <property type="match status" value="1"/>
</dbReference>
<gene>
    <name evidence="2" type="ORF">IAG42_36165</name>
</gene>
<evidence type="ECO:0000259" key="1">
    <source>
        <dbReference type="Pfam" id="PF13614"/>
    </source>
</evidence>
<dbReference type="RefSeq" id="WP_188341852.1">
    <property type="nucleotide sequence ID" value="NZ_CP061282.1"/>
</dbReference>